<evidence type="ECO:0000313" key="9">
    <source>
        <dbReference type="EMBL" id="MFC7317611.1"/>
    </source>
</evidence>
<feature type="transmembrane region" description="Helical" evidence="8">
    <location>
        <begin position="68"/>
        <end position="86"/>
    </location>
</feature>
<comment type="catalytic activity">
    <reaction evidence="7">
        <text>fluoride(in) = fluoride(out)</text>
        <dbReference type="Rhea" id="RHEA:76159"/>
        <dbReference type="ChEBI" id="CHEBI:17051"/>
    </reaction>
    <physiologicalReaction direction="left-to-right" evidence="7">
        <dbReference type="Rhea" id="RHEA:76160"/>
    </physiologicalReaction>
</comment>
<comment type="caution">
    <text evidence="8">Lacks conserved residue(s) required for the propagation of feature annotation.</text>
</comment>
<dbReference type="GO" id="GO:0005886">
    <property type="term" value="C:plasma membrane"/>
    <property type="evidence" value="ECO:0007669"/>
    <property type="project" value="UniProtKB-SubCell"/>
</dbReference>
<dbReference type="GeneID" id="79315709"/>
<evidence type="ECO:0000256" key="5">
    <source>
        <dbReference type="ARBA" id="ARBA00023136"/>
    </source>
</evidence>
<proteinExistence type="inferred from homology"/>
<dbReference type="AlphaFoldDB" id="A0ABD6AAK7"/>
<accession>A0ABD6AAK7</accession>
<evidence type="ECO:0000313" key="10">
    <source>
        <dbReference type="Proteomes" id="UP001596547"/>
    </source>
</evidence>
<comment type="function">
    <text evidence="8">Fluoride-specific ion channel. Important for reducing fluoride concentration in the cell, thus reducing its toxicity.</text>
</comment>
<dbReference type="GO" id="GO:0062054">
    <property type="term" value="F:fluoride channel activity"/>
    <property type="evidence" value="ECO:0007669"/>
    <property type="project" value="UniProtKB-UniRule"/>
</dbReference>
<evidence type="ECO:0000256" key="6">
    <source>
        <dbReference type="ARBA" id="ARBA00035120"/>
    </source>
</evidence>
<keyword evidence="2 8" id="KW-1003">Cell membrane</keyword>
<feature type="transmembrane region" description="Helical" evidence="8">
    <location>
        <begin position="12"/>
        <end position="30"/>
    </location>
</feature>
<keyword evidence="3 8" id="KW-0812">Transmembrane</keyword>
<keyword evidence="8" id="KW-0407">Ion channel</keyword>
<comment type="subcellular location">
    <subcellularLocation>
        <location evidence="1 8">Cell membrane</location>
        <topology evidence="1 8">Multi-pass membrane protein</topology>
    </subcellularLocation>
</comment>
<evidence type="ECO:0000256" key="1">
    <source>
        <dbReference type="ARBA" id="ARBA00004651"/>
    </source>
</evidence>
<feature type="transmembrane region" description="Helical" evidence="8">
    <location>
        <begin position="98"/>
        <end position="116"/>
    </location>
</feature>
<evidence type="ECO:0000256" key="4">
    <source>
        <dbReference type="ARBA" id="ARBA00022989"/>
    </source>
</evidence>
<evidence type="ECO:0000256" key="8">
    <source>
        <dbReference type="HAMAP-Rule" id="MF_00454"/>
    </source>
</evidence>
<keyword evidence="8" id="KW-0406">Ion transport</keyword>
<reference evidence="9 10" key="1">
    <citation type="journal article" date="2019" name="Int. J. Syst. Evol. Microbiol.">
        <title>The Global Catalogue of Microorganisms (GCM) 10K type strain sequencing project: providing services to taxonomists for standard genome sequencing and annotation.</title>
        <authorList>
            <consortium name="The Broad Institute Genomics Platform"/>
            <consortium name="The Broad Institute Genome Sequencing Center for Infectious Disease"/>
            <person name="Wu L."/>
            <person name="Ma J."/>
        </authorList>
    </citation>
    <scope>NUCLEOTIDE SEQUENCE [LARGE SCALE GENOMIC DNA]</scope>
    <source>
        <strain evidence="9 10">PSR21</strain>
    </source>
</reference>
<evidence type="ECO:0000256" key="2">
    <source>
        <dbReference type="ARBA" id="ARBA00022475"/>
    </source>
</evidence>
<evidence type="ECO:0000256" key="3">
    <source>
        <dbReference type="ARBA" id="ARBA00022692"/>
    </source>
</evidence>
<keyword evidence="4 8" id="KW-1133">Transmembrane helix</keyword>
<dbReference type="InterPro" id="IPR003691">
    <property type="entry name" value="FluC"/>
</dbReference>
<keyword evidence="8" id="KW-0813">Transport</keyword>
<comment type="caution">
    <text evidence="9">The sequence shown here is derived from an EMBL/GenBank/DDBJ whole genome shotgun (WGS) entry which is preliminary data.</text>
</comment>
<protein>
    <recommendedName>
        <fullName evidence="8">Fluoride-specific ion channel FluC</fullName>
    </recommendedName>
</protein>
<keyword evidence="10" id="KW-1185">Reference proteome</keyword>
<sequence length="129" mass="13199">MTDTHPILRLESLALVAVGGFAGANARYLVGQFVPGALGTLAVNVLGSFLLGFLLYEAILGGFIGQETRAVLGTGVLSSFTTYSTFALETALLDSPLWMVGNVVATYGLGFAGVLLGRAVARALYGGAA</sequence>
<dbReference type="HAMAP" id="MF_00454">
    <property type="entry name" value="FluC"/>
    <property type="match status" value="1"/>
</dbReference>
<feature type="transmembrane region" description="Helical" evidence="8">
    <location>
        <begin position="36"/>
        <end position="56"/>
    </location>
</feature>
<evidence type="ECO:0000256" key="7">
    <source>
        <dbReference type="ARBA" id="ARBA00035585"/>
    </source>
</evidence>
<comment type="similarity">
    <text evidence="6 8">Belongs to the fluoride channel Fluc/FEX (TC 1.A.43) family.</text>
</comment>
<keyword evidence="5 8" id="KW-0472">Membrane</keyword>
<gene>
    <name evidence="8" type="primary">fluC</name>
    <name evidence="8" type="synonym">crcB</name>
    <name evidence="9" type="ORF">ACFQPE_12565</name>
</gene>
<dbReference type="GO" id="GO:0140114">
    <property type="term" value="P:cellular detoxification of fluoride"/>
    <property type="evidence" value="ECO:0007669"/>
    <property type="project" value="UniProtKB-UniRule"/>
</dbReference>
<dbReference type="Proteomes" id="UP001596547">
    <property type="component" value="Unassembled WGS sequence"/>
</dbReference>
<name>A0ABD6AAK7_9EURY</name>
<dbReference type="Pfam" id="PF02537">
    <property type="entry name" value="CRCB"/>
    <property type="match status" value="1"/>
</dbReference>
<dbReference type="EMBL" id="JBHTBF010000002">
    <property type="protein sequence ID" value="MFC7317611.1"/>
    <property type="molecule type" value="Genomic_DNA"/>
</dbReference>
<dbReference type="RefSeq" id="WP_276303143.1">
    <property type="nucleotide sequence ID" value="NZ_CP119992.1"/>
</dbReference>
<organism evidence="9 10">
    <name type="scientific">Halomarina halobia</name>
    <dbReference type="NCBI Taxonomy" id="3033386"/>
    <lineage>
        <taxon>Archaea</taxon>
        <taxon>Methanobacteriati</taxon>
        <taxon>Methanobacteriota</taxon>
        <taxon>Stenosarchaea group</taxon>
        <taxon>Halobacteria</taxon>
        <taxon>Halobacteriales</taxon>
        <taxon>Natronomonadaceae</taxon>
        <taxon>Halomarina</taxon>
    </lineage>
</organism>